<dbReference type="RefSeq" id="WP_214382266.1">
    <property type="nucleotide sequence ID" value="NZ_CP075566.1"/>
</dbReference>
<accession>A0ABX8F2R5</accession>
<proteinExistence type="predicted"/>
<protein>
    <recommendedName>
        <fullName evidence="3">Lipoprotein</fullName>
    </recommendedName>
</protein>
<dbReference type="Proteomes" id="UP000681155">
    <property type="component" value="Chromosome"/>
</dbReference>
<reference evidence="1 2" key="1">
    <citation type="submission" date="2021-05" db="EMBL/GenBank/DDBJ databases">
        <title>Complete genome of the cytokinin-producing biocontrol strain Pseudomonas fluorescens G20-18.</title>
        <authorList>
            <person name="Nielsen T.K."/>
            <person name="Mekureyaw M.F."/>
            <person name="Hansen L.H."/>
            <person name="Nicolaisen M.H."/>
            <person name="Roitsch T.G."/>
            <person name="Hennessy R.C."/>
        </authorList>
    </citation>
    <scope>NUCLEOTIDE SEQUENCE [LARGE SCALE GENOMIC DNA]</scope>
    <source>
        <strain evidence="1 2">G20-18</strain>
    </source>
</reference>
<organism evidence="1 2">
    <name type="scientific">Pseudomonas hormoni</name>
    <dbReference type="NCBI Taxonomy" id="3093767"/>
    <lineage>
        <taxon>Bacteria</taxon>
        <taxon>Pseudomonadati</taxon>
        <taxon>Pseudomonadota</taxon>
        <taxon>Gammaproteobacteria</taxon>
        <taxon>Pseudomonadales</taxon>
        <taxon>Pseudomonadaceae</taxon>
        <taxon>Pseudomonas</taxon>
    </lineage>
</organism>
<name>A0ABX8F2R5_9PSED</name>
<gene>
    <name evidence="1" type="ORF">KJF94_07375</name>
</gene>
<evidence type="ECO:0000313" key="2">
    <source>
        <dbReference type="Proteomes" id="UP000681155"/>
    </source>
</evidence>
<dbReference type="EMBL" id="CP075566">
    <property type="protein sequence ID" value="QVW25384.1"/>
    <property type="molecule type" value="Genomic_DNA"/>
</dbReference>
<keyword evidence="2" id="KW-1185">Reference proteome</keyword>
<evidence type="ECO:0000313" key="1">
    <source>
        <dbReference type="EMBL" id="QVW25384.1"/>
    </source>
</evidence>
<sequence length="264" mass="29548">MPIFSSQQKLLLKLSALSFYITLITGCAKSQPDTFILTADFPPNFAYKAIAEYVPANGETCTVPGGRNTAVGYNMKWRESYTPDSEIAMYRTVSGCPLVIRRIKLDINASYWTHRGDFGGDSAMVIIRDDLEEEYKGTFSDAGESTFYGHCQWLFRTSGAQRRIVKILDCKAANARGEPERGRPVSGYSLDQLPGKTVKMKITLADEERPAIGDTWVNVTGGWKRCMGDNFEDQYAFCFGNDKDFSSFRMPDGRQCTIYPGCTE</sequence>
<evidence type="ECO:0008006" key="3">
    <source>
        <dbReference type="Google" id="ProtNLM"/>
    </source>
</evidence>